<evidence type="ECO:0000313" key="2">
    <source>
        <dbReference type="Proteomes" id="UP000820818"/>
    </source>
</evidence>
<evidence type="ECO:0000313" key="1">
    <source>
        <dbReference type="EMBL" id="KAI9556982.1"/>
    </source>
</evidence>
<dbReference type="AlphaFoldDB" id="A0AAD5PRQ3"/>
<gene>
    <name evidence="1" type="ORF">GHT06_016777</name>
</gene>
<dbReference type="Proteomes" id="UP000820818">
    <property type="component" value="Linkage Group LG6"/>
</dbReference>
<name>A0AAD5PRQ3_9CRUS</name>
<accession>A0AAD5PRQ3</accession>
<protein>
    <submittedName>
        <fullName evidence="1">Uncharacterized protein</fullName>
    </submittedName>
</protein>
<sequence length="83" mass="9692">MVPIKKDELSDKIVLCKWQSNPQEIRWRMQTTEKTSRSTRILCMVCFSSVLFLLRGESKWKGSFQSTVCTDLACQLSSCRHLY</sequence>
<comment type="caution">
    <text evidence="1">The sequence shown here is derived from an EMBL/GenBank/DDBJ whole genome shotgun (WGS) entry which is preliminary data.</text>
</comment>
<organism evidence="1 2">
    <name type="scientific">Daphnia sinensis</name>
    <dbReference type="NCBI Taxonomy" id="1820382"/>
    <lineage>
        <taxon>Eukaryota</taxon>
        <taxon>Metazoa</taxon>
        <taxon>Ecdysozoa</taxon>
        <taxon>Arthropoda</taxon>
        <taxon>Crustacea</taxon>
        <taxon>Branchiopoda</taxon>
        <taxon>Diplostraca</taxon>
        <taxon>Cladocera</taxon>
        <taxon>Anomopoda</taxon>
        <taxon>Daphniidae</taxon>
        <taxon>Daphnia</taxon>
        <taxon>Daphnia similis group</taxon>
    </lineage>
</organism>
<proteinExistence type="predicted"/>
<keyword evidence="2" id="KW-1185">Reference proteome</keyword>
<reference evidence="1 2" key="1">
    <citation type="submission" date="2022-05" db="EMBL/GenBank/DDBJ databases">
        <title>A multi-omics perspective on studying reproductive biology in Daphnia sinensis.</title>
        <authorList>
            <person name="Jia J."/>
        </authorList>
    </citation>
    <scope>NUCLEOTIDE SEQUENCE [LARGE SCALE GENOMIC DNA]</scope>
    <source>
        <strain evidence="1 2">WSL</strain>
    </source>
</reference>
<dbReference type="EMBL" id="WJBH02000006">
    <property type="protein sequence ID" value="KAI9556982.1"/>
    <property type="molecule type" value="Genomic_DNA"/>
</dbReference>